<organism evidence="1">
    <name type="scientific">Rhizopus microsporus var. microsporus</name>
    <dbReference type="NCBI Taxonomy" id="86635"/>
    <lineage>
        <taxon>Eukaryota</taxon>
        <taxon>Fungi</taxon>
        <taxon>Fungi incertae sedis</taxon>
        <taxon>Mucoromycota</taxon>
        <taxon>Mucoromycotina</taxon>
        <taxon>Mucoromycetes</taxon>
        <taxon>Mucorales</taxon>
        <taxon>Mucorineae</taxon>
        <taxon>Rhizopodaceae</taxon>
        <taxon>Rhizopus</taxon>
    </lineage>
</organism>
<evidence type="ECO:0000313" key="1">
    <source>
        <dbReference type="EMBL" id="ORE07930.1"/>
    </source>
</evidence>
<dbReference type="Proteomes" id="UP000242414">
    <property type="component" value="Unassembled WGS sequence"/>
</dbReference>
<reference evidence="1" key="1">
    <citation type="journal article" date="2016" name="Proc. Natl. Acad. Sci. U.S.A.">
        <title>Lipid metabolic changes in an early divergent fungus govern the establishment of a mutualistic symbiosis with endobacteria.</title>
        <authorList>
            <person name="Lastovetsky O.A."/>
            <person name="Gaspar M.L."/>
            <person name="Mondo S.J."/>
            <person name="LaButti K.M."/>
            <person name="Sandor L."/>
            <person name="Grigoriev I.V."/>
            <person name="Henry S.A."/>
            <person name="Pawlowska T.E."/>
        </authorList>
    </citation>
    <scope>NUCLEOTIDE SEQUENCE [LARGE SCALE GENOMIC DNA]</scope>
    <source>
        <strain evidence="1">ATCC 52814</strain>
    </source>
</reference>
<protein>
    <submittedName>
        <fullName evidence="1">Uncharacterized protein</fullName>
    </submittedName>
</protein>
<gene>
    <name evidence="1" type="ORF">BCV72DRAFT_183642</name>
</gene>
<dbReference type="EMBL" id="KV921896">
    <property type="protein sequence ID" value="ORE07930.1"/>
    <property type="molecule type" value="Genomic_DNA"/>
</dbReference>
<feature type="non-terminal residue" evidence="1">
    <location>
        <position position="81"/>
    </location>
</feature>
<accession>A0A1X0R7B1</accession>
<feature type="non-terminal residue" evidence="1">
    <location>
        <position position="1"/>
    </location>
</feature>
<name>A0A1X0R7B1_RHIZD</name>
<dbReference type="AlphaFoldDB" id="A0A1X0R7B1"/>
<dbReference type="OrthoDB" id="2288096at2759"/>
<sequence>LQFGETLGHGEVKVAEPTCNKAGLCMGLAKIAYFSKEDIDCCLLESAIAFQVHGFAIIFYLTKLDHDGFYTMHEIGHLDLP</sequence>
<dbReference type="VEuPathDB" id="FungiDB:BCV72DRAFT_183642"/>
<proteinExistence type="predicted"/>